<gene>
    <name evidence="1" type="ORF">J2S34_002945</name>
</gene>
<evidence type="ECO:0000313" key="2">
    <source>
        <dbReference type="Proteomes" id="UP001205486"/>
    </source>
</evidence>
<dbReference type="EMBL" id="JALJZS010000002">
    <property type="protein sequence ID" value="MCP2000497.1"/>
    <property type="molecule type" value="Genomic_DNA"/>
</dbReference>
<dbReference type="Proteomes" id="UP001205486">
    <property type="component" value="Unassembled WGS sequence"/>
</dbReference>
<comment type="caution">
    <text evidence="1">The sequence shown here is derived from an EMBL/GenBank/DDBJ whole genome shotgun (WGS) entry which is preliminary data.</text>
</comment>
<evidence type="ECO:0000313" key="1">
    <source>
        <dbReference type="EMBL" id="MCP2000497.1"/>
    </source>
</evidence>
<keyword evidence="2" id="KW-1185">Reference proteome</keyword>
<proteinExistence type="predicted"/>
<sequence>MPADDRRSALLFARRHRPNRQRVNGAGQFRGEQRIDHAMTLDPALSFERLRYNMNTEMCLAARPMAGVTFMKI</sequence>
<reference evidence="1" key="1">
    <citation type="submission" date="2022-03" db="EMBL/GenBank/DDBJ databases">
        <title>Interactions between chemoautotrophic and heterotrophic bacteria.</title>
        <authorList>
            <person name="Santoro A."/>
        </authorList>
    </citation>
    <scope>NUCLEOTIDE SEQUENCE</scope>
    <source>
        <strain evidence="1">Nb-106</strain>
    </source>
</reference>
<accession>A0ACC6ALR7</accession>
<protein>
    <submittedName>
        <fullName evidence="1">Uncharacterized protein</fullName>
    </submittedName>
</protein>
<organism evidence="1 2">
    <name type="scientific">Nitrobacter winogradskyi</name>
    <name type="common">Nitrobacter agilis</name>
    <dbReference type="NCBI Taxonomy" id="913"/>
    <lineage>
        <taxon>Bacteria</taxon>
        <taxon>Pseudomonadati</taxon>
        <taxon>Pseudomonadota</taxon>
        <taxon>Alphaproteobacteria</taxon>
        <taxon>Hyphomicrobiales</taxon>
        <taxon>Nitrobacteraceae</taxon>
        <taxon>Nitrobacter</taxon>
    </lineage>
</organism>
<name>A0ACC6ALR7_NITWI</name>